<evidence type="ECO:0000313" key="15">
    <source>
        <dbReference type="EMBL" id="CAG9933856.1"/>
    </source>
</evidence>
<keyword evidence="9" id="KW-0178">Competence</keyword>
<dbReference type="Pfam" id="PF07660">
    <property type="entry name" value="STN"/>
    <property type="match status" value="1"/>
</dbReference>
<keyword evidence="5 13" id="KW-0732">Signal</keyword>
<evidence type="ECO:0000256" key="10">
    <source>
        <dbReference type="ARBA" id="ARBA00024678"/>
    </source>
</evidence>
<evidence type="ECO:0000256" key="4">
    <source>
        <dbReference type="ARBA" id="ARBA00022448"/>
    </source>
</evidence>
<dbReference type="Gene3D" id="2.60.40.3500">
    <property type="match status" value="1"/>
</dbReference>
<dbReference type="Gene3D" id="2.60.40.3470">
    <property type="match status" value="1"/>
</dbReference>
<keyword evidence="6" id="KW-0653">Protein transport</keyword>
<organism evidence="15 16">
    <name type="scientific">Candidatus Nitrotoga arctica</name>
    <dbReference type="NCBI Taxonomy" id="453162"/>
    <lineage>
        <taxon>Bacteria</taxon>
        <taxon>Pseudomonadati</taxon>
        <taxon>Pseudomonadota</taxon>
        <taxon>Betaproteobacteria</taxon>
        <taxon>Nitrosomonadales</taxon>
        <taxon>Gallionellaceae</taxon>
        <taxon>Candidatus Nitrotoga</taxon>
    </lineage>
</organism>
<dbReference type="InterPro" id="IPR005644">
    <property type="entry name" value="NolW-like"/>
</dbReference>
<keyword evidence="7" id="KW-0472">Membrane</keyword>
<dbReference type="PANTHER" id="PTHR30604">
    <property type="entry name" value="PROTEIN TRANSPORT PROTEIN HOFQ"/>
    <property type="match status" value="1"/>
</dbReference>
<dbReference type="InterPro" id="IPR038591">
    <property type="entry name" value="NolW-like_sf"/>
</dbReference>
<evidence type="ECO:0000256" key="8">
    <source>
        <dbReference type="ARBA" id="ARBA00023237"/>
    </source>
</evidence>
<dbReference type="InterPro" id="IPR013355">
    <property type="entry name" value="Pilus_4_PilQ"/>
</dbReference>
<evidence type="ECO:0000256" key="9">
    <source>
        <dbReference type="ARBA" id="ARBA00023287"/>
    </source>
</evidence>
<dbReference type="Gene3D" id="3.30.1370.120">
    <property type="match status" value="1"/>
</dbReference>
<evidence type="ECO:0000259" key="14">
    <source>
        <dbReference type="SMART" id="SM00965"/>
    </source>
</evidence>
<reference evidence="15 16" key="1">
    <citation type="submission" date="2021-10" db="EMBL/GenBank/DDBJ databases">
        <authorList>
            <person name="Koch H."/>
        </authorList>
    </citation>
    <scope>NUCLEOTIDE SEQUENCE [LARGE SCALE GENOMIC DNA]</scope>
    <source>
        <strain evidence="15">6680</strain>
    </source>
</reference>
<comment type="subunit">
    <text evidence="11">Homododecamer. Tetramer of trimer.</text>
</comment>
<evidence type="ECO:0000256" key="2">
    <source>
        <dbReference type="ARBA" id="ARBA00006304"/>
    </source>
</evidence>
<feature type="signal peptide" evidence="13">
    <location>
        <begin position="1"/>
        <end position="28"/>
    </location>
</feature>
<dbReference type="Pfam" id="PF11741">
    <property type="entry name" value="AMIN"/>
    <property type="match status" value="2"/>
</dbReference>
<comment type="similarity">
    <text evidence="2">Belongs to the bacterial secretin family. PilQ subfamily.</text>
</comment>
<feature type="domain" description="Secretin/TonB short N-terminal" evidence="14">
    <location>
        <begin position="317"/>
        <end position="365"/>
    </location>
</feature>
<dbReference type="Proteomes" id="UP000839052">
    <property type="component" value="Chromosome"/>
</dbReference>
<evidence type="ECO:0000256" key="1">
    <source>
        <dbReference type="ARBA" id="ARBA00004442"/>
    </source>
</evidence>
<dbReference type="Gene3D" id="3.30.1370.130">
    <property type="match status" value="1"/>
</dbReference>
<dbReference type="PRINTS" id="PR00811">
    <property type="entry name" value="BCTERIALGSPD"/>
</dbReference>
<comment type="function">
    <text evidence="10">Required for type IV pilus biogenesis and competence. Could function as a pore for exit of the pilus but also as a channel for entry of heme and antimicrobial agents and uptake of transforming DNA.</text>
</comment>
<dbReference type="InterPro" id="IPR004845">
    <property type="entry name" value="T2SS_GspD_CS"/>
</dbReference>
<evidence type="ECO:0000256" key="5">
    <source>
        <dbReference type="ARBA" id="ARBA00022729"/>
    </source>
</evidence>
<keyword evidence="16" id="KW-1185">Reference proteome</keyword>
<dbReference type="SMART" id="SM00965">
    <property type="entry name" value="STN"/>
    <property type="match status" value="1"/>
</dbReference>
<evidence type="ECO:0000313" key="16">
    <source>
        <dbReference type="Proteomes" id="UP000839052"/>
    </source>
</evidence>
<evidence type="ECO:0000256" key="11">
    <source>
        <dbReference type="ARBA" id="ARBA00025897"/>
    </source>
</evidence>
<gene>
    <name evidence="15" type="ORF">NTG6680_2607</name>
</gene>
<dbReference type="InterPro" id="IPR001775">
    <property type="entry name" value="GspD/PilQ"/>
</dbReference>
<proteinExistence type="inferred from homology"/>
<evidence type="ECO:0000256" key="3">
    <source>
        <dbReference type="ARBA" id="ARBA00014124"/>
    </source>
</evidence>
<feature type="chain" id="PRO_5045673201" description="Type IV pilus biogenesis and competence protein PilQ" evidence="13">
    <location>
        <begin position="29"/>
        <end position="705"/>
    </location>
</feature>
<evidence type="ECO:0000256" key="13">
    <source>
        <dbReference type="SAM" id="SignalP"/>
    </source>
</evidence>
<protein>
    <recommendedName>
        <fullName evidence="3">Type IV pilus biogenesis and competence protein PilQ</fullName>
    </recommendedName>
</protein>
<comment type="subcellular location">
    <subcellularLocation>
        <location evidence="1 12">Cell outer membrane</location>
    </subcellularLocation>
</comment>
<dbReference type="InterPro" id="IPR011662">
    <property type="entry name" value="Secretin/TonB_short_N"/>
</dbReference>
<accession>A0ABM8Z1Z1</accession>
<dbReference type="Pfam" id="PF00263">
    <property type="entry name" value="Secretin"/>
    <property type="match status" value="1"/>
</dbReference>
<dbReference type="RefSeq" id="WP_239797571.1">
    <property type="nucleotide sequence ID" value="NZ_OU912926.1"/>
</dbReference>
<evidence type="ECO:0000256" key="12">
    <source>
        <dbReference type="RuleBase" id="RU004004"/>
    </source>
</evidence>
<dbReference type="InterPro" id="IPR004846">
    <property type="entry name" value="T2SS/T3SS_dom"/>
</dbReference>
<keyword evidence="4 12" id="KW-0813">Transport</keyword>
<dbReference type="InterPro" id="IPR051808">
    <property type="entry name" value="Type_IV_pilus_biogenesis"/>
</dbReference>
<name>A0ABM8Z1Z1_9PROT</name>
<evidence type="ECO:0000256" key="6">
    <source>
        <dbReference type="ARBA" id="ARBA00022927"/>
    </source>
</evidence>
<dbReference type="PANTHER" id="PTHR30604:SF1">
    <property type="entry name" value="DNA UTILIZATION PROTEIN HOFQ"/>
    <property type="match status" value="1"/>
</dbReference>
<dbReference type="PROSITE" id="PS00875">
    <property type="entry name" value="T2SP_D"/>
    <property type="match status" value="1"/>
</dbReference>
<evidence type="ECO:0000256" key="7">
    <source>
        <dbReference type="ARBA" id="ARBA00023136"/>
    </source>
</evidence>
<dbReference type="NCBIfam" id="TIGR02515">
    <property type="entry name" value="IV_pilus_PilQ"/>
    <property type="match status" value="1"/>
</dbReference>
<keyword evidence="8" id="KW-0998">Cell outer membrane</keyword>
<dbReference type="Pfam" id="PF03958">
    <property type="entry name" value="Secretin_N"/>
    <property type="match status" value="1"/>
</dbReference>
<dbReference type="EMBL" id="OU912926">
    <property type="protein sequence ID" value="CAG9933856.1"/>
    <property type="molecule type" value="Genomic_DNA"/>
</dbReference>
<dbReference type="InterPro" id="IPR021731">
    <property type="entry name" value="AMIN_dom"/>
</dbReference>
<sequence>MRHYKNAVKNLVLLVVAAFAVCALTAHAQSNTNAQNANTQNASAANSIQSLSVSAAPGGKLVLKLGLKNTLTNPPLNFAISNPARIVFDFPNTTNGLGKSTQKFGVGELHSANIVQSDNRTRLVINLNQTLVYDAQTQGTNLLITLQGKVPAASATTATARFAEAKSGTQKYSLRDIVFRRGGNGEGRIQIDLSDPGVGIGVKQQGKSLIVDFMNTSLPRNLQRKLDVVDFGTPIQGIDTFMQGDHVRMVIEPKGLWEHVAYQTDNKFIVEIKAVADDPNKLLKNRQIGYAGEKLTLSFQNIAVREALNVIADFTNLNMVISDSVSGNLTLRLKDVPWDQALQIILDSRGLDMRKNGNVIQVAPREELATKEKLNLAANQEIFDLEAIHTESYRLAYSKGVEIVALLQSPTQRMLSKRGSAVVDARTNTVFVQDTPSRLEEVRKLIKQVDVAVRQVMIEARFVEASDTFTRTLGGRLSYTGPPPPGGGFSIGGDQRGSIGGSAGGGAVNLPGTPGLIGTGVVTAMLFNSSVTKILGLELQASQLNGITKNIASPRVVTANGTEAIIEQGVQIPYQTVSLQGTNVLFKKAILSLIVTPQITPDDNINMKVEVTQDSVGEIINTTTGGVPSINTKRISTQVLIDNGGTVVIGGVYIQDELRSTPKVPLLGDIPILGWLFKSQTNTSNKRELLVFISPKILSDSLNLR</sequence>